<organism evidence="1 2">
    <name type="scientific">Cyclospora cayetanensis</name>
    <dbReference type="NCBI Taxonomy" id="88456"/>
    <lineage>
        <taxon>Eukaryota</taxon>
        <taxon>Sar</taxon>
        <taxon>Alveolata</taxon>
        <taxon>Apicomplexa</taxon>
        <taxon>Conoidasida</taxon>
        <taxon>Coccidia</taxon>
        <taxon>Eucoccidiorida</taxon>
        <taxon>Eimeriorina</taxon>
        <taxon>Eimeriidae</taxon>
        <taxon>Cyclospora</taxon>
    </lineage>
</organism>
<dbReference type="AlphaFoldDB" id="A0A1D3CS06"/>
<reference evidence="1 2" key="1">
    <citation type="journal article" date="2016" name="BMC Genomics">
        <title>Comparative genomics reveals Cyclospora cayetanensis possesses coccidia-like metabolism and invasion components but unique surface antigens.</title>
        <authorList>
            <person name="Liu S."/>
            <person name="Wang L."/>
            <person name="Zheng H."/>
            <person name="Xu Z."/>
            <person name="Roellig D.M."/>
            <person name="Li N."/>
            <person name="Frace M.A."/>
            <person name="Tang K."/>
            <person name="Arrowood M.J."/>
            <person name="Moss D.M."/>
            <person name="Zhang L."/>
            <person name="Feng Y."/>
            <person name="Xiao L."/>
        </authorList>
    </citation>
    <scope>NUCLEOTIDE SEQUENCE [LARGE SCALE GENOMIC DNA]</scope>
    <source>
        <strain evidence="1 2">CHN_HEN01</strain>
    </source>
</reference>
<gene>
    <name evidence="1" type="ORF">cyc_01699</name>
</gene>
<dbReference type="EMBL" id="JROU02002178">
    <property type="protein sequence ID" value="OEH73980.1"/>
    <property type="molecule type" value="Genomic_DNA"/>
</dbReference>
<keyword evidence="2" id="KW-1185">Reference proteome</keyword>
<name>A0A1D3CS06_9EIME</name>
<protein>
    <submittedName>
        <fullName evidence="1">Uncharacterized protein</fullName>
    </submittedName>
</protein>
<sequence>MFTRREAVGIRQLLVISRTLIITGESGIVVDSTTSNDEMPASGLSAGRPEHSVKPILRYSQVSPEVCSAVLGSPMA</sequence>
<dbReference type="VEuPathDB" id="ToxoDB:cyc_01699"/>
<accession>A0A1D3CS06</accession>
<dbReference type="Proteomes" id="UP000095192">
    <property type="component" value="Unassembled WGS sequence"/>
</dbReference>
<evidence type="ECO:0000313" key="1">
    <source>
        <dbReference type="EMBL" id="OEH73980.1"/>
    </source>
</evidence>
<comment type="caution">
    <text evidence="1">The sequence shown here is derived from an EMBL/GenBank/DDBJ whole genome shotgun (WGS) entry which is preliminary data.</text>
</comment>
<evidence type="ECO:0000313" key="2">
    <source>
        <dbReference type="Proteomes" id="UP000095192"/>
    </source>
</evidence>
<dbReference type="InParanoid" id="A0A1D3CS06"/>
<proteinExistence type="predicted"/>